<organism evidence="1 2">
    <name type="scientific">Avena sativa</name>
    <name type="common">Oat</name>
    <dbReference type="NCBI Taxonomy" id="4498"/>
    <lineage>
        <taxon>Eukaryota</taxon>
        <taxon>Viridiplantae</taxon>
        <taxon>Streptophyta</taxon>
        <taxon>Embryophyta</taxon>
        <taxon>Tracheophyta</taxon>
        <taxon>Spermatophyta</taxon>
        <taxon>Magnoliopsida</taxon>
        <taxon>Liliopsida</taxon>
        <taxon>Poales</taxon>
        <taxon>Poaceae</taxon>
        <taxon>BOP clade</taxon>
        <taxon>Pooideae</taxon>
        <taxon>Poodae</taxon>
        <taxon>Poeae</taxon>
        <taxon>Poeae Chloroplast Group 1 (Aveneae type)</taxon>
        <taxon>Aveninae</taxon>
        <taxon>Avena</taxon>
    </lineage>
</organism>
<sequence>MFPLSPFQKPNCPLRAPPCGLSPSSALTPFETALPRRRPHSLLAWQEGHRPSLPIYVLSSSWFLLSGVGRSVRRRPSSSAARPAGGRPLPGFCYRVGLSTQSSPVMTSDKGKASKKAGDASGQPSTPHEGKVSNEPQRQRSLNGRTTGPTRRSTKGNWTPEEDDILSRAVQTYNGKNWKKIAECFPDRTDVQCLHRWQKVLNPELIKGPWSKEEDDIIVEMVQKYGPKKWSTIAQALPGRIGKQCRERWHNHLNPGINKEAWTQEEEITLIHAHRMYGNKWAELTKFLPGRTDNSIKNHWNSSVKKKIDSYMSAGLLAQVSCLPLIEHPAQFNSSPAMTQQNSEDSGCNAVREVEDSSGCSQSSLAMVSCSQGQNTNLALSCDLQVNVEPSNIEAHDSQSSAREEGCYTSTEAAASVFPEVHCHVSSSGFDPEKHLQQEIAQGMNLQMDIEEAPSNSVFADSQAICSTSNHERSMLQYEIAPDMPISMLTSISGAEQKQHYMSEADFSSPNCLKPEIWQDISFQNLLSAPDVVDADSFSRLGHQSDAYSSKAETNFAAPPDPSHASNPSSMMVNAYGQGTMMSLPQSLICSNDLSDAPDEESREIPVSGSEVVIYTHDSFGDSEQSANPDSSDGGHDASAIIERMPEYGDQQLTDSEEQQLTDAEEPVAGIAKERSFAQSEAAPDGKQDKGALFYEPPRFPSMDVPFVSCDLVTSGDLQEYSPLGIRQLMCSTMNVTTPLRLWGSPTRDESPGVVLKSAAKSFICTPSILKKRPRDLSSPTPDKRVQKKVGIEKDDTIVAESVFGTDRSASFQSLEKKLEFSYEIKDYFGEASEMAKDGQNAWNNLPVDEHTRGEECSTSNMVNTKDDLPENFQPSGVLVEHKGNAIPDHGANSLDQKMNANPEALSACKEITCGNSKSAELTAEKSSPCIHMDYEYVNILADTPGVKRGLESPSAWKSPWFIDMQYKGSYFVSPAETTYDALGLMKRINVQSASALADAREVLARRSRSDNRNSDEENKENVDAENETGTSKSQTKIMAEARVLDFNECATPVRTASNSVSSGLGRSLSSPIPSSHLLKSLR</sequence>
<name>A0ACD5VPT4_AVESA</name>
<evidence type="ECO:0000313" key="2">
    <source>
        <dbReference type="Proteomes" id="UP001732700"/>
    </source>
</evidence>
<dbReference type="Proteomes" id="UP001732700">
    <property type="component" value="Chromosome 3C"/>
</dbReference>
<proteinExistence type="predicted"/>
<evidence type="ECO:0000313" key="1">
    <source>
        <dbReference type="EnsemblPlants" id="AVESA.00010b.r2.3CG0464890.1.CDS"/>
    </source>
</evidence>
<reference evidence="1" key="1">
    <citation type="submission" date="2021-05" db="EMBL/GenBank/DDBJ databases">
        <authorList>
            <person name="Scholz U."/>
            <person name="Mascher M."/>
            <person name="Fiebig A."/>
        </authorList>
    </citation>
    <scope>NUCLEOTIDE SEQUENCE [LARGE SCALE GENOMIC DNA]</scope>
</reference>
<accession>A0ACD5VPT4</accession>
<reference evidence="1" key="2">
    <citation type="submission" date="2025-09" db="UniProtKB">
        <authorList>
            <consortium name="EnsemblPlants"/>
        </authorList>
    </citation>
    <scope>IDENTIFICATION</scope>
</reference>
<protein>
    <submittedName>
        <fullName evidence="1">Uncharacterized protein</fullName>
    </submittedName>
</protein>
<dbReference type="EnsemblPlants" id="AVESA.00010b.r2.3CG0464890.1">
    <property type="protein sequence ID" value="AVESA.00010b.r2.3CG0464890.1.CDS"/>
    <property type="gene ID" value="AVESA.00010b.r2.3CG0464890"/>
</dbReference>
<keyword evidence="2" id="KW-1185">Reference proteome</keyword>